<evidence type="ECO:0000256" key="3">
    <source>
        <dbReference type="ARBA" id="ARBA00022821"/>
    </source>
</evidence>
<dbReference type="Gramene" id="PRQ20075">
    <property type="protein sequence ID" value="PRQ20075"/>
    <property type="gene ID" value="RchiOBHm_Chr7g0224201"/>
</dbReference>
<dbReference type="InterPro" id="IPR027417">
    <property type="entry name" value="P-loop_NTPase"/>
</dbReference>
<evidence type="ECO:0000256" key="1">
    <source>
        <dbReference type="ARBA" id="ARBA00008894"/>
    </source>
</evidence>
<dbReference type="SUPFAM" id="SSF52058">
    <property type="entry name" value="L domain-like"/>
    <property type="match status" value="1"/>
</dbReference>
<dbReference type="OMA" id="CELMADW"/>
<evidence type="ECO:0000256" key="4">
    <source>
        <dbReference type="ARBA" id="ARBA00022840"/>
    </source>
</evidence>
<comment type="similarity">
    <text evidence="1">Belongs to the disease resistance NB-LRR family.</text>
</comment>
<dbReference type="PRINTS" id="PR00364">
    <property type="entry name" value="DISEASERSIST"/>
</dbReference>
<keyword evidence="4" id="KW-0067">ATP-binding</keyword>
<dbReference type="EMBL" id="PDCK01000045">
    <property type="protein sequence ID" value="PRQ20075.1"/>
    <property type="molecule type" value="Genomic_DNA"/>
</dbReference>
<dbReference type="InterPro" id="IPR042197">
    <property type="entry name" value="Apaf_helical"/>
</dbReference>
<dbReference type="GO" id="GO:0043531">
    <property type="term" value="F:ADP binding"/>
    <property type="evidence" value="ECO:0007669"/>
    <property type="project" value="InterPro"/>
</dbReference>
<sequence>MGALEDDEVTAVGVYGMGGIGKTTMVKHVSDEARRKGTFRHVIMAGISHSPDLKKIQGILADRLAIQLKDQTETGRGNKLSKAIKRKNKMLIILDDIWEAIDLSIIGIPSYKELQNRNSKILFTTRSLDVCKSMESQPNILLDVLSDQDSWKFFVMITKLSFEIPSPFYNVARDVARGCAGLPIALEAVAKALKEKEMNEWNEAAQRLKVSQPATHDDVRVFNCVKFSYDCLRSEDAKSCFLLCGLFPQEYDIQIEDLLTYGFGKGLFQNCRICNTLKDARDIVHSEVRYLKSSGLLLGGKHDGQIRMHDVIRQMAILISFSEDGQRALVKAGCKLQKWPKINPQAGYYAISLMMNKIPKLPEKFVCPKLQILLLQHNPDVKEIPNSFLESLNELRVLDLSKTSISSLPSKFDFLNNLHTLYLDSCETSFDLSVLGKLKKLEILSLRECCHKVPKEIGDLANLRMLDITESRIRNCTCNVILKTGGVKLRKPEKKLMFTLMSWLDCHI</sequence>
<dbReference type="Gene3D" id="3.40.50.300">
    <property type="entry name" value="P-loop containing nucleotide triphosphate hydrolases"/>
    <property type="match status" value="1"/>
</dbReference>
<reference evidence="6 7" key="1">
    <citation type="journal article" date="2018" name="Nat. Genet.">
        <title>The Rosa genome provides new insights in the design of modern roses.</title>
        <authorList>
            <person name="Bendahmane M."/>
        </authorList>
    </citation>
    <scope>NUCLEOTIDE SEQUENCE [LARGE SCALE GENOMIC DNA]</scope>
    <source>
        <strain evidence="7">cv. Old Blush</strain>
    </source>
</reference>
<keyword evidence="6" id="KW-0378">Hydrolase</keyword>
<dbReference type="PANTHER" id="PTHR33463:SF203">
    <property type="entry name" value="AAA+ ATPASE DOMAIN-CONTAINING PROTEIN"/>
    <property type="match status" value="1"/>
</dbReference>
<dbReference type="InterPro" id="IPR032675">
    <property type="entry name" value="LRR_dom_sf"/>
</dbReference>
<dbReference type="Pfam" id="PF13855">
    <property type="entry name" value="LRR_8"/>
    <property type="match status" value="1"/>
</dbReference>
<evidence type="ECO:0000313" key="6">
    <source>
        <dbReference type="EMBL" id="PRQ20075.1"/>
    </source>
</evidence>
<comment type="caution">
    <text evidence="6">The sequence shown here is derived from an EMBL/GenBank/DDBJ whole genome shotgun (WGS) entry which is preliminary data.</text>
</comment>
<dbReference type="SUPFAM" id="SSF52540">
    <property type="entry name" value="P-loop containing nucleoside triphosphate hydrolases"/>
    <property type="match status" value="1"/>
</dbReference>
<dbReference type="Gene3D" id="3.80.10.10">
    <property type="entry name" value="Ribonuclease Inhibitor"/>
    <property type="match status" value="1"/>
</dbReference>
<dbReference type="GO" id="GO:0005524">
    <property type="term" value="F:ATP binding"/>
    <property type="evidence" value="ECO:0007669"/>
    <property type="project" value="UniProtKB-KW"/>
</dbReference>
<name>A0A2P6PDS0_ROSCH</name>
<keyword evidence="2" id="KW-0547">Nucleotide-binding</keyword>
<gene>
    <name evidence="6" type="ORF">RchiOBHm_Chr7g0224201</name>
</gene>
<evidence type="ECO:0000259" key="5">
    <source>
        <dbReference type="Pfam" id="PF00931"/>
    </source>
</evidence>
<accession>A0A2P6PDS0</accession>
<protein>
    <submittedName>
        <fullName evidence="6">Putative P-loop containing nucleoside triphosphate hydrolase, leucine-rich repeat domain, L</fullName>
    </submittedName>
</protein>
<organism evidence="6 7">
    <name type="scientific">Rosa chinensis</name>
    <name type="common">China rose</name>
    <dbReference type="NCBI Taxonomy" id="74649"/>
    <lineage>
        <taxon>Eukaryota</taxon>
        <taxon>Viridiplantae</taxon>
        <taxon>Streptophyta</taxon>
        <taxon>Embryophyta</taxon>
        <taxon>Tracheophyta</taxon>
        <taxon>Spermatophyta</taxon>
        <taxon>Magnoliopsida</taxon>
        <taxon>eudicotyledons</taxon>
        <taxon>Gunneridae</taxon>
        <taxon>Pentapetalae</taxon>
        <taxon>rosids</taxon>
        <taxon>fabids</taxon>
        <taxon>Rosales</taxon>
        <taxon>Rosaceae</taxon>
        <taxon>Rosoideae</taxon>
        <taxon>Rosoideae incertae sedis</taxon>
        <taxon>Rosa</taxon>
    </lineage>
</organism>
<dbReference type="InterPro" id="IPR050905">
    <property type="entry name" value="Plant_NBS-LRR"/>
</dbReference>
<dbReference type="Pfam" id="PF00931">
    <property type="entry name" value="NB-ARC"/>
    <property type="match status" value="1"/>
</dbReference>
<dbReference type="AlphaFoldDB" id="A0A2P6PDS0"/>
<feature type="domain" description="NB-ARC" evidence="5">
    <location>
        <begin position="5"/>
        <end position="155"/>
    </location>
</feature>
<proteinExistence type="inferred from homology"/>
<dbReference type="Gene3D" id="1.10.8.430">
    <property type="entry name" value="Helical domain of apoptotic protease-activating factors"/>
    <property type="match status" value="1"/>
</dbReference>
<keyword evidence="3" id="KW-0611">Plant defense</keyword>
<dbReference type="InterPro" id="IPR002182">
    <property type="entry name" value="NB-ARC"/>
</dbReference>
<keyword evidence="7" id="KW-1185">Reference proteome</keyword>
<dbReference type="GO" id="GO:0016787">
    <property type="term" value="F:hydrolase activity"/>
    <property type="evidence" value="ECO:0007669"/>
    <property type="project" value="UniProtKB-KW"/>
</dbReference>
<dbReference type="GO" id="GO:0006952">
    <property type="term" value="P:defense response"/>
    <property type="evidence" value="ECO:0007669"/>
    <property type="project" value="UniProtKB-KW"/>
</dbReference>
<dbReference type="InterPro" id="IPR001611">
    <property type="entry name" value="Leu-rich_rpt"/>
</dbReference>
<evidence type="ECO:0000256" key="2">
    <source>
        <dbReference type="ARBA" id="ARBA00022741"/>
    </source>
</evidence>
<dbReference type="Proteomes" id="UP000238479">
    <property type="component" value="Chromosome 7"/>
</dbReference>
<dbReference type="PANTHER" id="PTHR33463">
    <property type="entry name" value="NB-ARC DOMAIN-CONTAINING PROTEIN-RELATED"/>
    <property type="match status" value="1"/>
</dbReference>
<evidence type="ECO:0000313" key="7">
    <source>
        <dbReference type="Proteomes" id="UP000238479"/>
    </source>
</evidence>